<keyword evidence="3 12" id="KW-0732">Signal</keyword>
<dbReference type="Gene3D" id="3.10.100.10">
    <property type="entry name" value="Mannose-Binding Protein A, subunit A"/>
    <property type="match status" value="1"/>
</dbReference>
<dbReference type="InterPro" id="IPR043210">
    <property type="entry name" value="CD44_antigen-like"/>
</dbReference>
<comment type="subcellular location">
    <subcellularLocation>
        <location evidence="1">Membrane</location>
        <topology evidence="1">Single-pass membrane protein</topology>
    </subcellularLocation>
</comment>
<dbReference type="GO" id="GO:0004888">
    <property type="term" value="F:transmembrane signaling receptor activity"/>
    <property type="evidence" value="ECO:0007669"/>
    <property type="project" value="TreeGrafter"/>
</dbReference>
<dbReference type="CTD" id="564249"/>
<feature type="region of interest" description="Disordered" evidence="10">
    <location>
        <begin position="149"/>
        <end position="186"/>
    </location>
</feature>
<dbReference type="PRINTS" id="PR01265">
    <property type="entry name" value="LINKMODULE"/>
</dbReference>
<dbReference type="Pfam" id="PF00193">
    <property type="entry name" value="Xlink"/>
    <property type="match status" value="1"/>
</dbReference>
<feature type="chain" id="PRO_5018705229" evidence="12">
    <location>
        <begin position="25"/>
        <end position="340"/>
    </location>
</feature>
<dbReference type="InterPro" id="IPR016187">
    <property type="entry name" value="CTDL_fold"/>
</dbReference>
<evidence type="ECO:0000256" key="10">
    <source>
        <dbReference type="SAM" id="MobiDB-lite"/>
    </source>
</evidence>
<evidence type="ECO:0000256" key="2">
    <source>
        <dbReference type="ARBA" id="ARBA00022692"/>
    </source>
</evidence>
<evidence type="ECO:0000256" key="7">
    <source>
        <dbReference type="ARBA" id="ARBA00023170"/>
    </source>
</evidence>
<organism evidence="14 15">
    <name type="scientific">Kryptolebias marmoratus</name>
    <name type="common">Mangrove killifish</name>
    <name type="synonym">Rivulus marmoratus</name>
    <dbReference type="NCBI Taxonomy" id="37003"/>
    <lineage>
        <taxon>Eukaryota</taxon>
        <taxon>Metazoa</taxon>
        <taxon>Chordata</taxon>
        <taxon>Craniata</taxon>
        <taxon>Vertebrata</taxon>
        <taxon>Euteleostomi</taxon>
        <taxon>Actinopterygii</taxon>
        <taxon>Neopterygii</taxon>
        <taxon>Teleostei</taxon>
        <taxon>Neoteleostei</taxon>
        <taxon>Acanthomorphata</taxon>
        <taxon>Ovalentaria</taxon>
        <taxon>Atherinomorphae</taxon>
        <taxon>Cyprinodontiformes</taxon>
        <taxon>Rivulidae</taxon>
        <taxon>Kryptolebias</taxon>
    </lineage>
</organism>
<keyword evidence="7" id="KW-0675">Receptor</keyword>
<evidence type="ECO:0000256" key="3">
    <source>
        <dbReference type="ARBA" id="ARBA00022729"/>
    </source>
</evidence>
<evidence type="ECO:0000259" key="13">
    <source>
        <dbReference type="PROSITE" id="PS50963"/>
    </source>
</evidence>
<dbReference type="GO" id="GO:0005540">
    <property type="term" value="F:hyaluronic acid binding"/>
    <property type="evidence" value="ECO:0007669"/>
    <property type="project" value="InterPro"/>
</dbReference>
<proteinExistence type="predicted"/>
<dbReference type="Ensembl" id="ENSKMAT00000008531.1">
    <property type="protein sequence ID" value="ENSKMAP00000008403.1"/>
    <property type="gene ID" value="ENSKMAG00000006329.1"/>
</dbReference>
<dbReference type="PROSITE" id="PS50963">
    <property type="entry name" value="LINK_2"/>
    <property type="match status" value="1"/>
</dbReference>
<evidence type="ECO:0000256" key="11">
    <source>
        <dbReference type="SAM" id="Phobius"/>
    </source>
</evidence>
<evidence type="ECO:0000256" key="6">
    <source>
        <dbReference type="ARBA" id="ARBA00023157"/>
    </source>
</evidence>
<dbReference type="GeneID" id="108249204"/>
<keyword evidence="15" id="KW-1185">Reference proteome</keyword>
<feature type="compositionally biased region" description="Low complexity" evidence="10">
    <location>
        <begin position="149"/>
        <end position="170"/>
    </location>
</feature>
<evidence type="ECO:0000256" key="5">
    <source>
        <dbReference type="ARBA" id="ARBA00023136"/>
    </source>
</evidence>
<reference evidence="14" key="2">
    <citation type="submission" date="2025-09" db="UniProtKB">
        <authorList>
            <consortium name="Ensembl"/>
        </authorList>
    </citation>
    <scope>IDENTIFICATION</scope>
</reference>
<keyword evidence="6 9" id="KW-1015">Disulfide bond</keyword>
<dbReference type="InterPro" id="IPR000538">
    <property type="entry name" value="Link_dom"/>
</dbReference>
<dbReference type="PROSITE" id="PS01241">
    <property type="entry name" value="LINK_1"/>
    <property type="match status" value="1"/>
</dbReference>
<dbReference type="GO" id="GO:0007155">
    <property type="term" value="P:cell adhesion"/>
    <property type="evidence" value="ECO:0007669"/>
    <property type="project" value="InterPro"/>
</dbReference>
<feature type="region of interest" description="Disordered" evidence="10">
    <location>
        <begin position="296"/>
        <end position="324"/>
    </location>
</feature>
<dbReference type="RefSeq" id="XP_017293922.1">
    <property type="nucleotide sequence ID" value="XM_017438433.3"/>
</dbReference>
<dbReference type="STRING" id="37003.ENSKMAP00000008403"/>
<accession>A0A3Q2ZWZ5</accession>
<protein>
    <submittedName>
        <fullName evidence="14">Lymphatic vessel endothelial hyaluronic acid receptor 1-like</fullName>
    </submittedName>
</protein>
<keyword evidence="2 11" id="KW-0812">Transmembrane</keyword>
<dbReference type="AlphaFoldDB" id="A0A3Q2ZWZ5"/>
<evidence type="ECO:0000313" key="15">
    <source>
        <dbReference type="Proteomes" id="UP000264800"/>
    </source>
</evidence>
<dbReference type="Proteomes" id="UP000264800">
    <property type="component" value="Unplaced"/>
</dbReference>
<keyword evidence="8" id="KW-0325">Glycoprotein</keyword>
<evidence type="ECO:0000256" key="8">
    <source>
        <dbReference type="ARBA" id="ARBA00023180"/>
    </source>
</evidence>
<evidence type="ECO:0000313" key="14">
    <source>
        <dbReference type="Ensembl" id="ENSKMAP00000008403.1"/>
    </source>
</evidence>
<sequence length="340" mass="36735">MARLCYFRPFLVLFFAALIKFSESSLTKDEPQTQRPTGVFMLVEEIKYTLNFTAARAACLSLNITMATLAQMEEAAEVGLQTCKFGWIAEEIAVVPRAISNIKCGQGKTGVVKWMAPLSKLFGVFCFNASALSGQDEAIKTSTASLTALSRTSSPSVRPTTSPLLTKRPITTPPPKKTTSDSAFTPLVKTTGPTGISSSSSPPPKAIITHSPGSPDHRLTSEPADVSLAFSTPHLTSNCCVSSEPELLQSPSSAKFILGALISLCAALLIMTAAAAVWCGKLSTSCWRRQQKDDMETEMWRNPNCEPEAEEGLDEEEQDPKYSSDLTLCVNPYFKVNSSD</sequence>
<dbReference type="GeneTree" id="ENSGT00530000063822"/>
<feature type="transmembrane region" description="Helical" evidence="11">
    <location>
        <begin position="256"/>
        <end position="279"/>
    </location>
</feature>
<feature type="disulfide bond" evidence="9">
    <location>
        <begin position="83"/>
        <end position="104"/>
    </location>
</feature>
<feature type="signal peptide" evidence="12">
    <location>
        <begin position="1"/>
        <end position="24"/>
    </location>
</feature>
<evidence type="ECO:0000256" key="12">
    <source>
        <dbReference type="SAM" id="SignalP"/>
    </source>
</evidence>
<reference evidence="14" key="1">
    <citation type="submission" date="2025-08" db="UniProtKB">
        <authorList>
            <consortium name="Ensembl"/>
        </authorList>
    </citation>
    <scope>IDENTIFICATION</scope>
</reference>
<dbReference type="PANTHER" id="PTHR10225">
    <property type="entry name" value="HYALURONAN RECEPTOR"/>
    <property type="match status" value="1"/>
</dbReference>
<dbReference type="PANTHER" id="PTHR10225:SF2">
    <property type="entry name" value="LYMPHATIC VESSEL ENDOTHELIAL HYALURONIC ACID RECEPTOR 1"/>
    <property type="match status" value="1"/>
</dbReference>
<evidence type="ECO:0000256" key="9">
    <source>
        <dbReference type="PROSITE-ProRule" id="PRU00323"/>
    </source>
</evidence>
<evidence type="ECO:0000256" key="4">
    <source>
        <dbReference type="ARBA" id="ARBA00022989"/>
    </source>
</evidence>
<evidence type="ECO:0000256" key="1">
    <source>
        <dbReference type="ARBA" id="ARBA00004167"/>
    </source>
</evidence>
<dbReference type="OrthoDB" id="8952307at2759"/>
<feature type="domain" description="Link" evidence="13">
    <location>
        <begin position="38"/>
        <end position="128"/>
    </location>
</feature>
<dbReference type="SUPFAM" id="SSF56436">
    <property type="entry name" value="C-type lectin-like"/>
    <property type="match status" value="1"/>
</dbReference>
<dbReference type="GO" id="GO:0005886">
    <property type="term" value="C:plasma membrane"/>
    <property type="evidence" value="ECO:0007669"/>
    <property type="project" value="TreeGrafter"/>
</dbReference>
<name>A0A3Q2ZWZ5_KRYMA</name>
<keyword evidence="5 11" id="KW-0472">Membrane</keyword>
<comment type="caution">
    <text evidence="9">Lacks conserved residue(s) required for the propagation of feature annotation.</text>
</comment>
<feature type="compositionally biased region" description="Acidic residues" evidence="10">
    <location>
        <begin position="307"/>
        <end position="318"/>
    </location>
</feature>
<dbReference type="OMA" id="NIETEMW"/>
<keyword evidence="4 11" id="KW-1133">Transmembrane helix</keyword>
<dbReference type="SMART" id="SM00445">
    <property type="entry name" value="LINK"/>
    <property type="match status" value="1"/>
</dbReference>
<dbReference type="InterPro" id="IPR016186">
    <property type="entry name" value="C-type_lectin-like/link_sf"/>
</dbReference>